<evidence type="ECO:0000256" key="1">
    <source>
        <dbReference type="SAM" id="Phobius"/>
    </source>
</evidence>
<feature type="transmembrane region" description="Helical" evidence="1">
    <location>
        <begin position="99"/>
        <end position="120"/>
    </location>
</feature>
<feature type="transmembrane region" description="Helical" evidence="1">
    <location>
        <begin position="217"/>
        <end position="235"/>
    </location>
</feature>
<sequence length="436" mass="46944">MFPSRVDGALLSTVPAVQSESIGAVIRYAATHDAPNGGSLLGSLLDTQPSWDDTVTFDTGATMASSPIAYAPSALFMAVPSALGAPTIVTLWFGRLGDLLVYLALVLLALRLASGFRWAIAITALFPMNLAMAASVSPDAVTIGALLLVLAVWTRVWRLTDPATVQVRPDRRALVQLGALVGSAGLLLALAKPPYFAVLAAFPALLLVRRRDVRVRVAALAASLALACGVLASLFSTSNDYRSAGAGMFAELRFQPDVQTQRILDAPLSFVGRCVSRWFEAVPDSVQRWTRQLGFWRSSLPGVLAWVILAVFVIAAITLDADDLLRLRRFSRSIFAVGTAAIVLALMASSYVYFDDTVDGVHMTEQIARYSLPLFAMAVMGWAPRWPLRGRMLTLAHTERGRSTMIGLVAVSTTICVFAVLVEWWWPGVAGPFTGY</sequence>
<feature type="transmembrane region" description="Helical" evidence="1">
    <location>
        <begin position="366"/>
        <end position="384"/>
    </location>
</feature>
<accession>A0A6J7HL11</accession>
<keyword evidence="1" id="KW-0472">Membrane</keyword>
<feature type="transmembrane region" description="Helical" evidence="1">
    <location>
        <begin position="132"/>
        <end position="153"/>
    </location>
</feature>
<dbReference type="EMBL" id="CAFBNC010000003">
    <property type="protein sequence ID" value="CAB4921681.1"/>
    <property type="molecule type" value="Genomic_DNA"/>
</dbReference>
<feature type="transmembrane region" description="Helical" evidence="1">
    <location>
        <begin position="173"/>
        <end position="205"/>
    </location>
</feature>
<evidence type="ECO:0000313" key="2">
    <source>
        <dbReference type="EMBL" id="CAB4921681.1"/>
    </source>
</evidence>
<protein>
    <submittedName>
        <fullName evidence="2">Unannotated protein</fullName>
    </submittedName>
</protein>
<dbReference type="Pfam" id="PF09913">
    <property type="entry name" value="DUF2142"/>
    <property type="match status" value="1"/>
</dbReference>
<gene>
    <name evidence="2" type="ORF">UFOPK3733_00106</name>
</gene>
<keyword evidence="1" id="KW-1133">Transmembrane helix</keyword>
<dbReference type="InterPro" id="IPR018674">
    <property type="entry name" value="DUF2142_membrane"/>
</dbReference>
<feature type="transmembrane region" description="Helical" evidence="1">
    <location>
        <begin position="303"/>
        <end position="321"/>
    </location>
</feature>
<name>A0A6J7HL11_9ZZZZ</name>
<dbReference type="AlphaFoldDB" id="A0A6J7HL11"/>
<reference evidence="2" key="1">
    <citation type="submission" date="2020-05" db="EMBL/GenBank/DDBJ databases">
        <authorList>
            <person name="Chiriac C."/>
            <person name="Salcher M."/>
            <person name="Ghai R."/>
            <person name="Kavagutti S V."/>
        </authorList>
    </citation>
    <scope>NUCLEOTIDE SEQUENCE</scope>
</reference>
<feature type="transmembrane region" description="Helical" evidence="1">
    <location>
        <begin position="73"/>
        <end position="93"/>
    </location>
</feature>
<feature type="transmembrane region" description="Helical" evidence="1">
    <location>
        <begin position="333"/>
        <end position="354"/>
    </location>
</feature>
<feature type="transmembrane region" description="Helical" evidence="1">
    <location>
        <begin position="405"/>
        <end position="426"/>
    </location>
</feature>
<proteinExistence type="predicted"/>
<organism evidence="2">
    <name type="scientific">freshwater metagenome</name>
    <dbReference type="NCBI Taxonomy" id="449393"/>
    <lineage>
        <taxon>unclassified sequences</taxon>
        <taxon>metagenomes</taxon>
        <taxon>ecological metagenomes</taxon>
    </lineage>
</organism>
<keyword evidence="1" id="KW-0812">Transmembrane</keyword>